<dbReference type="Pfam" id="PF13302">
    <property type="entry name" value="Acetyltransf_3"/>
    <property type="match status" value="1"/>
</dbReference>
<feature type="domain" description="N-acetyltransferase" evidence="1">
    <location>
        <begin position="14"/>
        <end position="181"/>
    </location>
</feature>
<dbReference type="PANTHER" id="PTHR43792">
    <property type="entry name" value="GNAT FAMILY, PUTATIVE (AFU_ORTHOLOGUE AFUA_3G00765)-RELATED-RELATED"/>
    <property type="match status" value="1"/>
</dbReference>
<dbReference type="PANTHER" id="PTHR43792:SF1">
    <property type="entry name" value="N-ACETYLTRANSFERASE DOMAIN-CONTAINING PROTEIN"/>
    <property type="match status" value="1"/>
</dbReference>
<dbReference type="Proteomes" id="UP000679690">
    <property type="component" value="Unassembled WGS sequence"/>
</dbReference>
<evidence type="ECO:0000313" key="3">
    <source>
        <dbReference type="Proteomes" id="UP000679690"/>
    </source>
</evidence>
<reference evidence="2 3" key="1">
    <citation type="submission" date="2021-03" db="EMBL/GenBank/DDBJ databases">
        <title>Actinoplanes flavus sp. nov., a novel actinomycete isolated from Coconut Palm rhizosphere soil.</title>
        <authorList>
            <person name="Luo X."/>
        </authorList>
    </citation>
    <scope>NUCLEOTIDE SEQUENCE [LARGE SCALE GENOMIC DNA]</scope>
    <source>
        <strain evidence="2 3">NEAU-H7</strain>
    </source>
</reference>
<dbReference type="InterPro" id="IPR051531">
    <property type="entry name" value="N-acetyltransferase"/>
</dbReference>
<dbReference type="Gene3D" id="3.40.630.30">
    <property type="match status" value="1"/>
</dbReference>
<accession>A0ABS3USI5</accession>
<evidence type="ECO:0000259" key="1">
    <source>
        <dbReference type="PROSITE" id="PS51186"/>
    </source>
</evidence>
<protein>
    <submittedName>
        <fullName evidence="2">GNAT family N-acetyltransferase</fullName>
    </submittedName>
</protein>
<dbReference type="PROSITE" id="PS51186">
    <property type="entry name" value="GNAT"/>
    <property type="match status" value="1"/>
</dbReference>
<dbReference type="EMBL" id="JAGFNS010000022">
    <property type="protein sequence ID" value="MBO3741550.1"/>
    <property type="molecule type" value="Genomic_DNA"/>
</dbReference>
<dbReference type="RefSeq" id="WP_208470699.1">
    <property type="nucleotide sequence ID" value="NZ_JAGFNS010000022.1"/>
</dbReference>
<sequence length="203" mass="22600">MTTERFTELTTERLRLRQWLAGDLEAWAAMNADPQVREFWPDLLTREQAAAHLEYFRDELARRGWGWWAVEVAATGEFIGMAGLDPVDEEAPVSGIEAGWRLARSAWGHGYATEAARAVLTYGFQTLRLPEILAISVAGNERSRALMRRLGMTHDPAEDFDDVTMPPGPLRHSVVYRITAGPFAAGESCLPPLPGTRTAHSRP</sequence>
<keyword evidence="3" id="KW-1185">Reference proteome</keyword>
<dbReference type="InterPro" id="IPR000182">
    <property type="entry name" value="GNAT_dom"/>
</dbReference>
<dbReference type="InterPro" id="IPR016181">
    <property type="entry name" value="Acyl_CoA_acyltransferase"/>
</dbReference>
<organism evidence="2 3">
    <name type="scientific">Actinoplanes flavus</name>
    <dbReference type="NCBI Taxonomy" id="2820290"/>
    <lineage>
        <taxon>Bacteria</taxon>
        <taxon>Bacillati</taxon>
        <taxon>Actinomycetota</taxon>
        <taxon>Actinomycetes</taxon>
        <taxon>Micromonosporales</taxon>
        <taxon>Micromonosporaceae</taxon>
        <taxon>Actinoplanes</taxon>
    </lineage>
</organism>
<proteinExistence type="predicted"/>
<dbReference type="SUPFAM" id="SSF55729">
    <property type="entry name" value="Acyl-CoA N-acyltransferases (Nat)"/>
    <property type="match status" value="1"/>
</dbReference>
<comment type="caution">
    <text evidence="2">The sequence shown here is derived from an EMBL/GenBank/DDBJ whole genome shotgun (WGS) entry which is preliminary data.</text>
</comment>
<gene>
    <name evidence="2" type="ORF">J5X75_28980</name>
</gene>
<evidence type="ECO:0000313" key="2">
    <source>
        <dbReference type="EMBL" id="MBO3741550.1"/>
    </source>
</evidence>
<name>A0ABS3USI5_9ACTN</name>